<evidence type="ECO:0000259" key="3">
    <source>
        <dbReference type="Pfam" id="PF03372"/>
    </source>
</evidence>
<feature type="domain" description="Endonuclease/exonuclease/phosphatase" evidence="3">
    <location>
        <begin position="149"/>
        <end position="348"/>
    </location>
</feature>
<evidence type="ECO:0000256" key="1">
    <source>
        <dbReference type="SAM" id="MobiDB-lite"/>
    </source>
</evidence>
<dbReference type="InterPro" id="IPR036691">
    <property type="entry name" value="Endo/exonu/phosph_ase_sf"/>
</dbReference>
<dbReference type="Pfam" id="PF03372">
    <property type="entry name" value="Exo_endo_phos"/>
    <property type="match status" value="1"/>
</dbReference>
<organism evidence="4 5">
    <name type="scientific">Streptosporangium minutum</name>
    <dbReference type="NCBI Taxonomy" id="569862"/>
    <lineage>
        <taxon>Bacteria</taxon>
        <taxon>Bacillati</taxon>
        <taxon>Actinomycetota</taxon>
        <taxon>Actinomycetes</taxon>
        <taxon>Streptosporangiales</taxon>
        <taxon>Streptosporangiaceae</taxon>
        <taxon>Streptosporangium</taxon>
    </lineage>
</organism>
<feature type="transmembrane region" description="Helical" evidence="2">
    <location>
        <begin position="51"/>
        <end position="69"/>
    </location>
</feature>
<dbReference type="EMBL" id="NGFP01000072">
    <property type="protein sequence ID" value="OUC95817.1"/>
    <property type="molecule type" value="Genomic_DNA"/>
</dbReference>
<evidence type="ECO:0000313" key="5">
    <source>
        <dbReference type="Proteomes" id="UP000194761"/>
    </source>
</evidence>
<feature type="region of interest" description="Disordered" evidence="1">
    <location>
        <begin position="1"/>
        <end position="46"/>
    </location>
</feature>
<gene>
    <name evidence="4" type="ORF">CA984_17425</name>
</gene>
<protein>
    <recommendedName>
        <fullName evidence="3">Endonuclease/exonuclease/phosphatase domain-containing protein</fullName>
    </recommendedName>
</protein>
<dbReference type="SUPFAM" id="SSF56219">
    <property type="entry name" value="DNase I-like"/>
    <property type="match status" value="1"/>
</dbReference>
<accession>A0A243RLQ2</accession>
<comment type="caution">
    <text evidence="4">The sequence shown here is derived from an EMBL/GenBank/DDBJ whole genome shotgun (WGS) entry which is preliminary data.</text>
</comment>
<keyword evidence="5" id="KW-1185">Reference proteome</keyword>
<dbReference type="GO" id="GO:0003824">
    <property type="term" value="F:catalytic activity"/>
    <property type="evidence" value="ECO:0007669"/>
    <property type="project" value="InterPro"/>
</dbReference>
<sequence length="362" mass="38525">MSGEPTPPPRRPGTASGPSPAPPETVASGGMTTETISSTPPPAGRPRRRRWITVLIWIMLVPFAAWAVLRTTGWDAGFRWIQLAAFTPYVAAASVVALLLALSLRRWTAGVAGLVVMGAFAWAVLPRAFADPAPAPGGTALRVLASNLARGGADTKTIMDLVVRLKPDILTLQELTPEAAGRLEAAGIRKALPHMVGEPTPGVWGSGIYARFPLRADQAAIDYGNFRQSVAVAPEQNLQIVSVHPCAPRFDYKAACWAQGLRALPKAGAGPYRILAGDFNATLDHAIMRDLLATGYRDAADVTGRGLIPTWPQQGWEPVPGVTLDHVFADARLAIRSFGVHRVPGTDHKAVFAELEIPGTAR</sequence>
<keyword evidence="2" id="KW-0812">Transmembrane</keyword>
<proteinExistence type="predicted"/>
<keyword evidence="2" id="KW-1133">Transmembrane helix</keyword>
<dbReference type="AlphaFoldDB" id="A0A243RLQ2"/>
<reference evidence="4 5" key="1">
    <citation type="submission" date="2017-05" db="EMBL/GenBank/DDBJ databases">
        <title>Biotechnological potential of actinobacteria isolated from South African environments.</title>
        <authorList>
            <person name="Le Roes-Hill M."/>
            <person name="Prins A."/>
            <person name="Durrell K.A."/>
        </authorList>
    </citation>
    <scope>NUCLEOTIDE SEQUENCE [LARGE SCALE GENOMIC DNA]</scope>
    <source>
        <strain evidence="4">M26</strain>
    </source>
</reference>
<evidence type="ECO:0000313" key="4">
    <source>
        <dbReference type="EMBL" id="OUC95817.1"/>
    </source>
</evidence>
<dbReference type="InterPro" id="IPR005135">
    <property type="entry name" value="Endo/exonuclease/phosphatase"/>
</dbReference>
<dbReference type="Proteomes" id="UP000194761">
    <property type="component" value="Unassembled WGS sequence"/>
</dbReference>
<keyword evidence="2" id="KW-0472">Membrane</keyword>
<name>A0A243RLQ2_9ACTN</name>
<feature type="compositionally biased region" description="Pro residues" evidence="1">
    <location>
        <begin position="1"/>
        <end position="11"/>
    </location>
</feature>
<evidence type="ECO:0000256" key="2">
    <source>
        <dbReference type="SAM" id="Phobius"/>
    </source>
</evidence>
<feature type="transmembrane region" description="Helical" evidence="2">
    <location>
        <begin position="81"/>
        <end position="100"/>
    </location>
</feature>
<dbReference type="Gene3D" id="3.60.10.10">
    <property type="entry name" value="Endonuclease/exonuclease/phosphatase"/>
    <property type="match status" value="1"/>
</dbReference>
<feature type="transmembrane region" description="Helical" evidence="2">
    <location>
        <begin position="107"/>
        <end position="125"/>
    </location>
</feature>